<dbReference type="Gene3D" id="1.25.40.20">
    <property type="entry name" value="Ankyrin repeat-containing domain"/>
    <property type="match status" value="1"/>
</dbReference>
<dbReference type="STRING" id="579105.SAMN04488096_1127"/>
<dbReference type="AlphaFoldDB" id="A0A1M6HIR0"/>
<gene>
    <name evidence="1" type="ORF">SAMN04488096_1127</name>
</gene>
<organism evidence="1 2">
    <name type="scientific">Mesonia phycicola</name>
    <dbReference type="NCBI Taxonomy" id="579105"/>
    <lineage>
        <taxon>Bacteria</taxon>
        <taxon>Pseudomonadati</taxon>
        <taxon>Bacteroidota</taxon>
        <taxon>Flavobacteriia</taxon>
        <taxon>Flavobacteriales</taxon>
        <taxon>Flavobacteriaceae</taxon>
        <taxon>Mesonia</taxon>
    </lineage>
</organism>
<keyword evidence="2" id="KW-1185">Reference proteome</keyword>
<evidence type="ECO:0000313" key="2">
    <source>
        <dbReference type="Proteomes" id="UP000184225"/>
    </source>
</evidence>
<dbReference type="OrthoDB" id="639983at2"/>
<sequence>MENGGDPLLHCKDYKSGGKGSFGVLYDLPFNISISKSTDLLKLYLKYDIPEDVKSEMFQTAILAKETKFIKIFINENSDAINIASSCYRGDLIKNELKELLRLGYEVNKINEKSGNTLLIEYAYCPVNEDSKELIETMKFLIKNGARTDIKNNNGKTAYDVAVNKNIKEFLKDYR</sequence>
<proteinExistence type="predicted"/>
<dbReference type="Proteomes" id="UP000184225">
    <property type="component" value="Unassembled WGS sequence"/>
</dbReference>
<dbReference type="EMBL" id="FQYY01000012">
    <property type="protein sequence ID" value="SHJ22085.1"/>
    <property type="molecule type" value="Genomic_DNA"/>
</dbReference>
<evidence type="ECO:0000313" key="1">
    <source>
        <dbReference type="EMBL" id="SHJ22085.1"/>
    </source>
</evidence>
<dbReference type="InterPro" id="IPR036770">
    <property type="entry name" value="Ankyrin_rpt-contain_sf"/>
</dbReference>
<name>A0A1M6HIR0_9FLAO</name>
<accession>A0A1M6HIR0</accession>
<reference evidence="1 2" key="1">
    <citation type="submission" date="2016-11" db="EMBL/GenBank/DDBJ databases">
        <authorList>
            <person name="Jaros S."/>
            <person name="Januszkiewicz K."/>
            <person name="Wedrychowicz H."/>
        </authorList>
    </citation>
    <scope>NUCLEOTIDE SEQUENCE [LARGE SCALE GENOMIC DNA]</scope>
    <source>
        <strain evidence="1 2">DSM 21425</strain>
    </source>
</reference>
<dbReference type="SUPFAM" id="SSF48403">
    <property type="entry name" value="Ankyrin repeat"/>
    <property type="match status" value="1"/>
</dbReference>
<dbReference type="RefSeq" id="WP_143159209.1">
    <property type="nucleotide sequence ID" value="NZ_FQYY01000012.1"/>
</dbReference>
<protein>
    <submittedName>
        <fullName evidence="1">Uncharacterized protein</fullName>
    </submittedName>
</protein>